<reference evidence="3 4" key="1">
    <citation type="submission" date="2015-09" db="EMBL/GenBank/DDBJ databases">
        <title>Draft genome of the parasitic nematode Teladorsagia circumcincta isolate WARC Sus (inbred).</title>
        <authorList>
            <person name="Mitreva M."/>
        </authorList>
    </citation>
    <scope>NUCLEOTIDE SEQUENCE [LARGE SCALE GENOMIC DNA]</scope>
    <source>
        <strain evidence="3 4">S</strain>
    </source>
</reference>
<gene>
    <name evidence="3" type="ORF">TELCIR_04271</name>
</gene>
<protein>
    <recommendedName>
        <fullName evidence="5">OCIA domain-containing protein</fullName>
    </recommendedName>
</protein>
<dbReference type="AlphaFoldDB" id="A0A2G9UU34"/>
<sequence length="239" mass="26934">MSFSNGNLEKVNLNNEELQKLFNKMSSDERKELTDTLRACTTEVTMTRGLPITAAVLGSLYFARTRLPPQYHFGPKGWPFYAIMGIGTLTTVNVLAMGQCRERIQPFVAKMWQKYNVGHSSTSYDDIRRRHRQESGFAVPDVSGGGAQPRRLGDPYAATDRSYKDPYAMTQEKVPSFGEMTTDYSKMENTFDMTSSDSPSGQQPKSMPPPAYMFDEPPSYMSGTPTTRRTSEFSSEYSR</sequence>
<feature type="transmembrane region" description="Helical" evidence="2">
    <location>
        <begin position="78"/>
        <end position="96"/>
    </location>
</feature>
<organism evidence="3 4">
    <name type="scientific">Teladorsagia circumcincta</name>
    <name type="common">Brown stomach worm</name>
    <name type="synonym">Ostertagia circumcincta</name>
    <dbReference type="NCBI Taxonomy" id="45464"/>
    <lineage>
        <taxon>Eukaryota</taxon>
        <taxon>Metazoa</taxon>
        <taxon>Ecdysozoa</taxon>
        <taxon>Nematoda</taxon>
        <taxon>Chromadorea</taxon>
        <taxon>Rhabditida</taxon>
        <taxon>Rhabditina</taxon>
        <taxon>Rhabditomorpha</taxon>
        <taxon>Strongyloidea</taxon>
        <taxon>Trichostrongylidae</taxon>
        <taxon>Teladorsagia</taxon>
    </lineage>
</organism>
<evidence type="ECO:0000313" key="4">
    <source>
        <dbReference type="Proteomes" id="UP000230423"/>
    </source>
</evidence>
<keyword evidence="2" id="KW-0472">Membrane</keyword>
<feature type="compositionally biased region" description="Polar residues" evidence="1">
    <location>
        <begin position="221"/>
        <end position="239"/>
    </location>
</feature>
<evidence type="ECO:0000313" key="3">
    <source>
        <dbReference type="EMBL" id="PIO73739.1"/>
    </source>
</evidence>
<feature type="compositionally biased region" description="Polar residues" evidence="1">
    <location>
        <begin position="182"/>
        <end position="205"/>
    </location>
</feature>
<name>A0A2G9UU34_TELCI</name>
<accession>A0A2G9UU34</accession>
<evidence type="ECO:0008006" key="5">
    <source>
        <dbReference type="Google" id="ProtNLM"/>
    </source>
</evidence>
<keyword evidence="2" id="KW-1133">Transmembrane helix</keyword>
<feature type="region of interest" description="Disordered" evidence="1">
    <location>
        <begin position="137"/>
        <end position="239"/>
    </location>
</feature>
<keyword evidence="2" id="KW-0812">Transmembrane</keyword>
<evidence type="ECO:0000256" key="2">
    <source>
        <dbReference type="SAM" id="Phobius"/>
    </source>
</evidence>
<keyword evidence="4" id="KW-1185">Reference proteome</keyword>
<dbReference type="OrthoDB" id="5826067at2759"/>
<proteinExistence type="predicted"/>
<evidence type="ECO:0000256" key="1">
    <source>
        <dbReference type="SAM" id="MobiDB-lite"/>
    </source>
</evidence>
<dbReference type="Proteomes" id="UP000230423">
    <property type="component" value="Unassembled WGS sequence"/>
</dbReference>
<dbReference type="EMBL" id="KZ345394">
    <property type="protein sequence ID" value="PIO73739.1"/>
    <property type="molecule type" value="Genomic_DNA"/>
</dbReference>